<dbReference type="Pfam" id="PF00583">
    <property type="entry name" value="Acetyltransf_1"/>
    <property type="match status" value="1"/>
</dbReference>
<dbReference type="PANTHER" id="PTHR43877:SF1">
    <property type="entry name" value="ACETYLTRANSFERASE"/>
    <property type="match status" value="1"/>
</dbReference>
<dbReference type="InterPro" id="IPR000182">
    <property type="entry name" value="GNAT_dom"/>
</dbReference>
<dbReference type="Gene3D" id="3.40.630.30">
    <property type="match status" value="1"/>
</dbReference>
<proteinExistence type="predicted"/>
<evidence type="ECO:0000313" key="4">
    <source>
        <dbReference type="EMBL" id="MFC0543525.1"/>
    </source>
</evidence>
<dbReference type="EMBL" id="JBHLUD010000006">
    <property type="protein sequence ID" value="MFC0543525.1"/>
    <property type="molecule type" value="Genomic_DNA"/>
</dbReference>
<keyword evidence="2 4" id="KW-0012">Acyltransferase</keyword>
<dbReference type="GO" id="GO:0016746">
    <property type="term" value="F:acyltransferase activity"/>
    <property type="evidence" value="ECO:0007669"/>
    <property type="project" value="UniProtKB-KW"/>
</dbReference>
<evidence type="ECO:0000256" key="2">
    <source>
        <dbReference type="ARBA" id="ARBA00023315"/>
    </source>
</evidence>
<comment type="caution">
    <text evidence="4">The sequence shown here is derived from an EMBL/GenBank/DDBJ whole genome shotgun (WGS) entry which is preliminary data.</text>
</comment>
<gene>
    <name evidence="4" type="ORF">ACFFH7_18635</name>
</gene>
<reference evidence="4 5" key="1">
    <citation type="submission" date="2024-09" db="EMBL/GenBank/DDBJ databases">
        <authorList>
            <person name="Sun Q."/>
            <person name="Mori K."/>
        </authorList>
    </citation>
    <scope>NUCLEOTIDE SEQUENCE [LARGE SCALE GENOMIC DNA]</scope>
    <source>
        <strain evidence="4 5">TBRC 1432</strain>
    </source>
</reference>
<evidence type="ECO:0000256" key="1">
    <source>
        <dbReference type="ARBA" id="ARBA00022679"/>
    </source>
</evidence>
<evidence type="ECO:0000259" key="3">
    <source>
        <dbReference type="PROSITE" id="PS51186"/>
    </source>
</evidence>
<accession>A0ABV6MUK2</accession>
<dbReference type="SUPFAM" id="SSF55729">
    <property type="entry name" value="Acyl-CoA N-acyltransferases (Nat)"/>
    <property type="match status" value="1"/>
</dbReference>
<keyword evidence="1 4" id="KW-0808">Transferase</keyword>
<dbReference type="InterPro" id="IPR016181">
    <property type="entry name" value="Acyl_CoA_acyltransferase"/>
</dbReference>
<protein>
    <submittedName>
        <fullName evidence="4">GNAT family N-acetyltransferase</fullName>
        <ecNumber evidence="4">2.3.1.-</ecNumber>
    </submittedName>
</protein>
<dbReference type="Proteomes" id="UP001589810">
    <property type="component" value="Unassembled WGS sequence"/>
</dbReference>
<dbReference type="InterPro" id="IPR050832">
    <property type="entry name" value="Bact_Acetyltransf"/>
</dbReference>
<dbReference type="PROSITE" id="PS51186">
    <property type="entry name" value="GNAT"/>
    <property type="match status" value="1"/>
</dbReference>
<dbReference type="RefSeq" id="WP_273940072.1">
    <property type="nucleotide sequence ID" value="NZ_CP097263.1"/>
</dbReference>
<feature type="domain" description="N-acetyltransferase" evidence="3">
    <location>
        <begin position="4"/>
        <end position="144"/>
    </location>
</feature>
<name>A0ABV6MUK2_9PSEU</name>
<dbReference type="PANTHER" id="PTHR43877">
    <property type="entry name" value="AMINOALKYLPHOSPHONATE N-ACETYLTRANSFERASE-RELATED-RELATED"/>
    <property type="match status" value="1"/>
</dbReference>
<dbReference type="CDD" id="cd04301">
    <property type="entry name" value="NAT_SF"/>
    <property type="match status" value="1"/>
</dbReference>
<keyword evidence="5" id="KW-1185">Reference proteome</keyword>
<evidence type="ECO:0000313" key="5">
    <source>
        <dbReference type="Proteomes" id="UP001589810"/>
    </source>
</evidence>
<organism evidence="4 5">
    <name type="scientific">Kutzneria chonburiensis</name>
    <dbReference type="NCBI Taxonomy" id="1483604"/>
    <lineage>
        <taxon>Bacteria</taxon>
        <taxon>Bacillati</taxon>
        <taxon>Actinomycetota</taxon>
        <taxon>Actinomycetes</taxon>
        <taxon>Pseudonocardiales</taxon>
        <taxon>Pseudonocardiaceae</taxon>
        <taxon>Kutzneria</taxon>
    </lineage>
</organism>
<dbReference type="EC" id="2.3.1.-" evidence="4"/>
<sequence>MQIDILSEVTDEVADAFTRLLPQLSSSAAPLSRAALAAIAAHPATTVFVARDGETIVGTLTLVLYPIITGLRAHIDDVVVDSAARGKGVGEALTMAAVRRAGEAGVRTVDLTSRPSREGANRLYQRLGFELRESNLYRYTIRQK</sequence>